<dbReference type="Proteomes" id="UP000014568">
    <property type="component" value="Unassembled WGS sequence"/>
</dbReference>
<dbReference type="AlphaFoldDB" id="S3MWS9"/>
<comment type="caution">
    <text evidence="1">The sequence shown here is derived from an EMBL/GenBank/DDBJ whole genome shotgun (WGS) entry which is preliminary data.</text>
</comment>
<keyword evidence="2" id="KW-1185">Reference proteome</keyword>
<reference evidence="1 2" key="1">
    <citation type="submission" date="2013-06" db="EMBL/GenBank/DDBJ databases">
        <title>The Genome Sequence of Acinetobacter rudis CIP 110305.</title>
        <authorList>
            <consortium name="The Broad Institute Genome Sequencing Platform"/>
            <consortium name="The Broad Institute Genome Sequencing Center for Infectious Disease"/>
            <person name="Cerqueira G."/>
            <person name="Feldgarden M."/>
            <person name="Courvalin P."/>
            <person name="Perichon B."/>
            <person name="Grillot-Courvalin C."/>
            <person name="Clermont D."/>
            <person name="Rocha E."/>
            <person name="Yoon E.-J."/>
            <person name="Nemec A."/>
            <person name="Young S.K."/>
            <person name="Zeng Q."/>
            <person name="Gargeya S."/>
            <person name="Fitzgerald M."/>
            <person name="Abouelleil A."/>
            <person name="Alvarado L."/>
            <person name="Berlin A.M."/>
            <person name="Chapman S.B."/>
            <person name="Dewar J."/>
            <person name="Goldberg J."/>
            <person name="Griggs A."/>
            <person name="Gujja S."/>
            <person name="Hansen M."/>
            <person name="Howarth C."/>
            <person name="Imamovic A."/>
            <person name="Larimer J."/>
            <person name="McCowan C."/>
            <person name="Murphy C."/>
            <person name="Pearson M."/>
            <person name="Priest M."/>
            <person name="Roberts A."/>
            <person name="Saif S."/>
            <person name="Shea T."/>
            <person name="Sykes S."/>
            <person name="Wortman J."/>
            <person name="Nusbaum C."/>
            <person name="Birren B."/>
        </authorList>
    </citation>
    <scope>NUCLEOTIDE SEQUENCE [LARGE SCALE GENOMIC DNA]</scope>
    <source>
        <strain evidence="1 2">CIP 110305</strain>
    </source>
</reference>
<organism evidence="1 2">
    <name type="scientific">Acinetobacter rudis CIP 110305</name>
    <dbReference type="NCBI Taxonomy" id="421052"/>
    <lineage>
        <taxon>Bacteria</taxon>
        <taxon>Pseudomonadati</taxon>
        <taxon>Pseudomonadota</taxon>
        <taxon>Gammaproteobacteria</taxon>
        <taxon>Moraxellales</taxon>
        <taxon>Moraxellaceae</taxon>
        <taxon>Acinetobacter</taxon>
    </lineage>
</organism>
<dbReference type="OrthoDB" id="5540889at2"/>
<name>S3MWS9_9GAMM</name>
<evidence type="ECO:0000313" key="2">
    <source>
        <dbReference type="Proteomes" id="UP000014568"/>
    </source>
</evidence>
<dbReference type="PATRIC" id="fig|421052.3.peg.2209"/>
<proteinExistence type="predicted"/>
<dbReference type="RefSeq" id="WP_016656667.1">
    <property type="nucleotide sequence ID" value="NZ_KE340353.1"/>
</dbReference>
<accession>S3MWS9</accession>
<evidence type="ECO:0008006" key="3">
    <source>
        <dbReference type="Google" id="ProtNLM"/>
    </source>
</evidence>
<dbReference type="EMBL" id="ATGI01000031">
    <property type="protein sequence ID" value="EPF71917.1"/>
    <property type="molecule type" value="Genomic_DNA"/>
</dbReference>
<dbReference type="eggNOG" id="COG1514">
    <property type="taxonomic scope" value="Bacteria"/>
</dbReference>
<dbReference type="InterPro" id="IPR009097">
    <property type="entry name" value="Cyclic_Pdiesterase"/>
</dbReference>
<dbReference type="STRING" id="632955.GCA_000829675_01686"/>
<dbReference type="SUPFAM" id="SSF55144">
    <property type="entry name" value="LigT-like"/>
    <property type="match status" value="1"/>
</dbReference>
<sequence length="209" mass="24528">MSSVFLTERQTTLATTQTDYPEWHLNRQKYALWYLELEQADCIAYCQQLSQHFSDLIIQPMQRQYHITIFVCGFLQDQCIYKDDFSHAQFLQQSALVKQLKLGMIQLNTGKVRSFQSSLMIEIHDPEQVFVQLRDQMGSCADEIREQIYIPHLTLGIYNNSYDYSQVMARINALEQQSFVLNFKQCHFGYYQAQSLQGPLHAVYTLNLD</sequence>
<protein>
    <recommendedName>
        <fullName evidence="3">2'-5' RNA ligase</fullName>
    </recommendedName>
</protein>
<dbReference type="HOGENOM" id="CLU_097064_0_0_6"/>
<gene>
    <name evidence="1" type="ORF">F945_02263</name>
</gene>
<evidence type="ECO:0000313" key="1">
    <source>
        <dbReference type="EMBL" id="EPF71917.1"/>
    </source>
</evidence>
<dbReference type="Gene3D" id="3.90.1140.10">
    <property type="entry name" value="Cyclic phosphodiesterase"/>
    <property type="match status" value="1"/>
</dbReference>